<organism evidence="5 6">
    <name type="scientific">Ricinus communis</name>
    <name type="common">Castor bean</name>
    <dbReference type="NCBI Taxonomy" id="3988"/>
    <lineage>
        <taxon>Eukaryota</taxon>
        <taxon>Viridiplantae</taxon>
        <taxon>Streptophyta</taxon>
        <taxon>Embryophyta</taxon>
        <taxon>Tracheophyta</taxon>
        <taxon>Spermatophyta</taxon>
        <taxon>Magnoliopsida</taxon>
        <taxon>eudicotyledons</taxon>
        <taxon>Gunneridae</taxon>
        <taxon>Pentapetalae</taxon>
        <taxon>rosids</taxon>
        <taxon>fabids</taxon>
        <taxon>Malpighiales</taxon>
        <taxon>Euphorbiaceae</taxon>
        <taxon>Acalyphoideae</taxon>
        <taxon>Acalypheae</taxon>
        <taxon>Ricinus</taxon>
    </lineage>
</organism>
<dbReference type="SUPFAM" id="SSF54768">
    <property type="entry name" value="dsRNA-binding domain-like"/>
    <property type="match status" value="1"/>
</dbReference>
<dbReference type="PANTHER" id="PTHR46031">
    <property type="match status" value="1"/>
</dbReference>
<dbReference type="AlphaFoldDB" id="B9T7E8"/>
<keyword evidence="2 3" id="KW-0694">RNA-binding</keyword>
<evidence type="ECO:0000256" key="3">
    <source>
        <dbReference type="PROSITE-ProRule" id="PRU00266"/>
    </source>
</evidence>
<accession>B9T7E8</accession>
<evidence type="ECO:0000256" key="1">
    <source>
        <dbReference type="ARBA" id="ARBA00022737"/>
    </source>
</evidence>
<evidence type="ECO:0000259" key="4">
    <source>
        <dbReference type="PROSITE" id="PS50137"/>
    </source>
</evidence>
<dbReference type="PANTHER" id="PTHR46031:SF37">
    <property type="entry name" value="DRBM DOMAIN-CONTAINING PROTEIN"/>
    <property type="match status" value="1"/>
</dbReference>
<dbReference type="Proteomes" id="UP000008311">
    <property type="component" value="Unassembled WGS sequence"/>
</dbReference>
<dbReference type="Gene3D" id="3.30.160.20">
    <property type="match status" value="1"/>
</dbReference>
<feature type="domain" description="DRBM" evidence="4">
    <location>
        <begin position="1"/>
        <end position="56"/>
    </location>
</feature>
<evidence type="ECO:0000313" key="5">
    <source>
        <dbReference type="EMBL" id="EEF28216.1"/>
    </source>
</evidence>
<keyword evidence="1" id="KW-0677">Repeat</keyword>
<evidence type="ECO:0000256" key="2">
    <source>
        <dbReference type="ARBA" id="ARBA00022884"/>
    </source>
</evidence>
<dbReference type="PROSITE" id="PS50137">
    <property type="entry name" value="DS_RBD"/>
    <property type="match status" value="1"/>
</dbReference>
<dbReference type="CDD" id="cd00048">
    <property type="entry name" value="DSRM_SF"/>
    <property type="match status" value="1"/>
</dbReference>
<evidence type="ECO:0000313" key="6">
    <source>
        <dbReference type="Proteomes" id="UP000008311"/>
    </source>
</evidence>
<sequence length="89" mass="10080">MNLRTPKYTTIQKEELRPVFISSLLFDGKTYTGEVCASKKEAEQLAAMAVIKTLLGSDLVVLRQIINSKNKVYNARHKFRNSSFKLSSL</sequence>
<gene>
    <name evidence="5" type="ORF">RCOM_0160060</name>
</gene>
<proteinExistence type="predicted"/>
<keyword evidence="6" id="KW-1185">Reference proteome</keyword>
<name>B9T7E8_RICCO</name>
<dbReference type="EMBL" id="EQ974748">
    <property type="protein sequence ID" value="EEF28216.1"/>
    <property type="molecule type" value="Genomic_DNA"/>
</dbReference>
<reference evidence="6" key="1">
    <citation type="journal article" date="2010" name="Nat. Biotechnol.">
        <title>Draft genome sequence of the oilseed species Ricinus communis.</title>
        <authorList>
            <person name="Chan A.P."/>
            <person name="Crabtree J."/>
            <person name="Zhao Q."/>
            <person name="Lorenzi H."/>
            <person name="Orvis J."/>
            <person name="Puiu D."/>
            <person name="Melake-Berhan A."/>
            <person name="Jones K.M."/>
            <person name="Redman J."/>
            <person name="Chen G."/>
            <person name="Cahoon E.B."/>
            <person name="Gedil M."/>
            <person name="Stanke M."/>
            <person name="Haas B.J."/>
            <person name="Wortman J.R."/>
            <person name="Fraser-Liggett C.M."/>
            <person name="Ravel J."/>
            <person name="Rabinowicz P.D."/>
        </authorList>
    </citation>
    <scope>NUCLEOTIDE SEQUENCE [LARGE SCALE GENOMIC DNA]</scope>
    <source>
        <strain evidence="6">cv. Hale</strain>
    </source>
</reference>
<dbReference type="STRING" id="3988.B9T7E8"/>
<dbReference type="GO" id="GO:0003723">
    <property type="term" value="F:RNA binding"/>
    <property type="evidence" value="ECO:0007669"/>
    <property type="project" value="UniProtKB-UniRule"/>
</dbReference>
<dbReference type="InParanoid" id="B9T7E8"/>
<dbReference type="InterPro" id="IPR014720">
    <property type="entry name" value="dsRBD_dom"/>
</dbReference>
<dbReference type="Pfam" id="PF00035">
    <property type="entry name" value="dsrm"/>
    <property type="match status" value="1"/>
</dbReference>
<protein>
    <recommendedName>
        <fullName evidence="4">DRBM domain-containing protein</fullName>
    </recommendedName>
</protein>